<comment type="caution">
    <text evidence="1">The sequence shown here is derived from an EMBL/GenBank/DDBJ whole genome shotgun (WGS) entry which is preliminary data.</text>
</comment>
<dbReference type="EMBL" id="JAQJAN010000006">
    <property type="protein sequence ID" value="KAJ5727798.1"/>
    <property type="molecule type" value="Genomic_DNA"/>
</dbReference>
<keyword evidence="2" id="KW-1185">Reference proteome</keyword>
<gene>
    <name evidence="1" type="ORF">N7493_005618</name>
</gene>
<reference evidence="1" key="1">
    <citation type="journal article" date="2023" name="IMA Fungus">
        <title>Comparative genomic study of the Penicillium genus elucidates a diverse pangenome and 15 lateral gene transfer events.</title>
        <authorList>
            <person name="Petersen C."/>
            <person name="Sorensen T."/>
            <person name="Nielsen M.R."/>
            <person name="Sondergaard T.E."/>
            <person name="Sorensen J.L."/>
            <person name="Fitzpatrick D.A."/>
            <person name="Frisvad J.C."/>
            <person name="Nielsen K.L."/>
        </authorList>
    </citation>
    <scope>NUCLEOTIDE SEQUENCE</scope>
    <source>
        <strain evidence="1">IBT 17514</strain>
    </source>
</reference>
<sequence>MLAHIKNIFIPPTYPSAVLAIGNFGPRATITILHLVPENGTTEQFSSTPSQTTFGHYMTKEQPKLREQIGTVTLYVGDGESTFSFCDDVKIRIQKRQKDSLSLGQEEQGYAEVTQLVESVLKPAALDAIRDREGREHSMNATQTYPVYIVYVKREKPGGILPTDFRSYSFRSPF</sequence>
<proteinExistence type="predicted"/>
<dbReference type="AlphaFoldDB" id="A0AAD6MWP6"/>
<accession>A0AAD6MWP6</accession>
<evidence type="ECO:0000313" key="1">
    <source>
        <dbReference type="EMBL" id="KAJ5727798.1"/>
    </source>
</evidence>
<evidence type="ECO:0000313" key="2">
    <source>
        <dbReference type="Proteomes" id="UP001215712"/>
    </source>
</evidence>
<protein>
    <submittedName>
        <fullName evidence="1">Uncharacterized protein</fullName>
    </submittedName>
</protein>
<reference evidence="1" key="2">
    <citation type="submission" date="2023-01" db="EMBL/GenBank/DDBJ databases">
        <authorList>
            <person name="Petersen C."/>
        </authorList>
    </citation>
    <scope>NUCLEOTIDE SEQUENCE</scope>
    <source>
        <strain evidence="1">IBT 17514</strain>
    </source>
</reference>
<organism evidence="1 2">
    <name type="scientific">Penicillium malachiteum</name>
    <dbReference type="NCBI Taxonomy" id="1324776"/>
    <lineage>
        <taxon>Eukaryota</taxon>
        <taxon>Fungi</taxon>
        <taxon>Dikarya</taxon>
        <taxon>Ascomycota</taxon>
        <taxon>Pezizomycotina</taxon>
        <taxon>Eurotiomycetes</taxon>
        <taxon>Eurotiomycetidae</taxon>
        <taxon>Eurotiales</taxon>
        <taxon>Aspergillaceae</taxon>
        <taxon>Penicillium</taxon>
    </lineage>
</organism>
<name>A0AAD6MWP6_9EURO</name>
<dbReference type="Proteomes" id="UP001215712">
    <property type="component" value="Unassembled WGS sequence"/>
</dbReference>